<dbReference type="GO" id="GO:0004386">
    <property type="term" value="F:helicase activity"/>
    <property type="evidence" value="ECO:0007669"/>
    <property type="project" value="UniProtKB-KW"/>
</dbReference>
<dbReference type="Pfam" id="PF03368">
    <property type="entry name" value="Dicer_dimer"/>
    <property type="match status" value="1"/>
</dbReference>
<evidence type="ECO:0008006" key="14">
    <source>
        <dbReference type="Google" id="ProtNLM"/>
    </source>
</evidence>
<evidence type="ECO:0000256" key="6">
    <source>
        <dbReference type="PROSITE-ProRule" id="PRU00657"/>
    </source>
</evidence>
<feature type="domain" description="Helicase C-terminal" evidence="10">
    <location>
        <begin position="356"/>
        <end position="526"/>
    </location>
</feature>
<dbReference type="InterPro" id="IPR005034">
    <property type="entry name" value="Dicer_dimerisation"/>
</dbReference>
<feature type="domain" description="Helicase ATP-binding" evidence="9">
    <location>
        <begin position="20"/>
        <end position="194"/>
    </location>
</feature>
<dbReference type="EMBL" id="KN840456">
    <property type="protein sequence ID" value="KIP10288.1"/>
    <property type="molecule type" value="Genomic_DNA"/>
</dbReference>
<feature type="domain" description="Dicer dsRNA-binding fold" evidence="11">
    <location>
        <begin position="550"/>
        <end position="650"/>
    </location>
</feature>
<dbReference type="InterPro" id="IPR001650">
    <property type="entry name" value="Helicase_C-like"/>
</dbReference>
<reference evidence="12 13" key="1">
    <citation type="journal article" date="2014" name="PLoS Genet.">
        <title>Analysis of the Phlebiopsis gigantea genome, transcriptome and secretome provides insight into its pioneer colonization strategies of wood.</title>
        <authorList>
            <person name="Hori C."/>
            <person name="Ishida T."/>
            <person name="Igarashi K."/>
            <person name="Samejima M."/>
            <person name="Suzuki H."/>
            <person name="Master E."/>
            <person name="Ferreira P."/>
            <person name="Ruiz-Duenas F.J."/>
            <person name="Held B."/>
            <person name="Canessa P."/>
            <person name="Larrondo L.F."/>
            <person name="Schmoll M."/>
            <person name="Druzhinina I.S."/>
            <person name="Kubicek C.P."/>
            <person name="Gaskell J.A."/>
            <person name="Kersten P."/>
            <person name="St John F."/>
            <person name="Glasner J."/>
            <person name="Sabat G."/>
            <person name="Splinter BonDurant S."/>
            <person name="Syed K."/>
            <person name="Yadav J."/>
            <person name="Mgbeahuruike A.C."/>
            <person name="Kovalchuk A."/>
            <person name="Asiegbu F.O."/>
            <person name="Lackner G."/>
            <person name="Hoffmeister D."/>
            <person name="Rencoret J."/>
            <person name="Gutierrez A."/>
            <person name="Sun H."/>
            <person name="Lindquist E."/>
            <person name="Barry K."/>
            <person name="Riley R."/>
            <person name="Grigoriev I.V."/>
            <person name="Henrissat B."/>
            <person name="Kues U."/>
            <person name="Berka R.M."/>
            <person name="Martinez A.T."/>
            <person name="Covert S.F."/>
            <person name="Blanchette R.A."/>
            <person name="Cullen D."/>
        </authorList>
    </citation>
    <scope>NUCLEOTIDE SEQUENCE [LARGE SCALE GENOMIC DNA]</scope>
    <source>
        <strain evidence="12 13">11061_1 CR5-6</strain>
    </source>
</reference>
<dbReference type="Pfam" id="PF00636">
    <property type="entry name" value="Ribonuclease_3"/>
    <property type="match status" value="2"/>
</dbReference>
<evidence type="ECO:0000256" key="2">
    <source>
        <dbReference type="ARBA" id="ARBA00022741"/>
    </source>
</evidence>
<dbReference type="GO" id="GO:0003723">
    <property type="term" value="F:RNA binding"/>
    <property type="evidence" value="ECO:0007669"/>
    <property type="project" value="UniProtKB-UniRule"/>
</dbReference>
<dbReference type="PANTHER" id="PTHR14950:SF37">
    <property type="entry name" value="ENDORIBONUCLEASE DICER"/>
    <property type="match status" value="1"/>
</dbReference>
<feature type="domain" description="RNase III" evidence="8">
    <location>
        <begin position="1108"/>
        <end position="1255"/>
    </location>
</feature>
<dbReference type="PROSITE" id="PS51327">
    <property type="entry name" value="DICER_DSRBF"/>
    <property type="match status" value="1"/>
</dbReference>
<dbReference type="Gene3D" id="1.20.1290.10">
    <property type="entry name" value="AhpD-like"/>
    <property type="match status" value="1"/>
</dbReference>
<name>A0A0C3PSG4_PHLG1</name>
<dbReference type="Proteomes" id="UP000053257">
    <property type="component" value="Unassembled WGS sequence"/>
</dbReference>
<dbReference type="PROSITE" id="PS51192">
    <property type="entry name" value="HELICASE_ATP_BIND_1"/>
    <property type="match status" value="1"/>
</dbReference>
<dbReference type="PANTHER" id="PTHR14950">
    <property type="entry name" value="DICER-RELATED"/>
    <property type="match status" value="1"/>
</dbReference>
<proteinExistence type="inferred from homology"/>
<dbReference type="HOGENOM" id="CLU_000907_4_0_1"/>
<keyword evidence="13" id="KW-1185">Reference proteome</keyword>
<dbReference type="InterPro" id="IPR038248">
    <property type="entry name" value="Dicer_dimer_sf"/>
</dbReference>
<evidence type="ECO:0000256" key="7">
    <source>
        <dbReference type="SAM" id="MobiDB-lite"/>
    </source>
</evidence>
<dbReference type="GO" id="GO:0005634">
    <property type="term" value="C:nucleus"/>
    <property type="evidence" value="ECO:0007669"/>
    <property type="project" value="TreeGrafter"/>
</dbReference>
<dbReference type="Gene3D" id="3.40.50.300">
    <property type="entry name" value="P-loop containing nucleotide triphosphate hydrolases"/>
    <property type="match status" value="2"/>
</dbReference>
<accession>A0A0C3PSG4</accession>
<dbReference type="InterPro" id="IPR027417">
    <property type="entry name" value="P-loop_NTPase"/>
</dbReference>
<dbReference type="GO" id="GO:0005737">
    <property type="term" value="C:cytoplasm"/>
    <property type="evidence" value="ECO:0007669"/>
    <property type="project" value="TreeGrafter"/>
</dbReference>
<evidence type="ECO:0000259" key="9">
    <source>
        <dbReference type="PROSITE" id="PS51192"/>
    </source>
</evidence>
<dbReference type="CDD" id="cd00593">
    <property type="entry name" value="RIBOc"/>
    <property type="match status" value="2"/>
</dbReference>
<dbReference type="SMART" id="SM00535">
    <property type="entry name" value="RIBOc"/>
    <property type="match status" value="2"/>
</dbReference>
<evidence type="ECO:0000313" key="13">
    <source>
        <dbReference type="Proteomes" id="UP000053257"/>
    </source>
</evidence>
<keyword evidence="3" id="KW-0378">Hydrolase</keyword>
<dbReference type="PROSITE" id="PS51194">
    <property type="entry name" value="HELICASE_CTER"/>
    <property type="match status" value="1"/>
</dbReference>
<keyword evidence="6" id="KW-0694">RNA-binding</keyword>
<evidence type="ECO:0000256" key="5">
    <source>
        <dbReference type="ARBA" id="ARBA00022840"/>
    </source>
</evidence>
<feature type="region of interest" description="Disordered" evidence="7">
    <location>
        <begin position="513"/>
        <end position="540"/>
    </location>
</feature>
<dbReference type="Gene3D" id="3.30.160.380">
    <property type="entry name" value="Dicer dimerisation domain"/>
    <property type="match status" value="1"/>
</dbReference>
<feature type="region of interest" description="Disordered" evidence="7">
    <location>
        <begin position="1408"/>
        <end position="1434"/>
    </location>
</feature>
<dbReference type="InterPro" id="IPR036389">
    <property type="entry name" value="RNase_III_sf"/>
</dbReference>
<feature type="domain" description="RNase III" evidence="8">
    <location>
        <begin position="922"/>
        <end position="1071"/>
    </location>
</feature>
<dbReference type="InterPro" id="IPR029032">
    <property type="entry name" value="AhpD-like"/>
</dbReference>
<dbReference type="Gene3D" id="1.10.1520.10">
    <property type="entry name" value="Ribonuclease III domain"/>
    <property type="match status" value="2"/>
</dbReference>
<sequence>MTILPDVAETLLPRRYQEEIFSRAQERNVIAALDTGSGKTYISTLLIKWITARDAGLGKIIVFLVPKVALVEQQGDFIARETPLRVSKCYGATAIDMTDRRGWRKEIEQHDVLVMTAQIFLNILTHSHWTMDKVSLMVFDECHHTRKNHAYNGIMREYFQWPPEQRPKIFGMTASPIWNPKDAVESLATLERNLDAKVIAVREHVEELADHSPRPNEVLREYPPSPITYPLYPATTLWERFGLSTLPVHIDIPVEKIRTRYDVTLHSLGPYGAELFLYHDVKHRLAQYVAQAEDQLEYRNTAHLDGSQPESIQLPPELTHMEDVLSDFADFFDNEDDPDVVPVRIEPTWCSPKLVVLSQLLFEFYRPDFQGIVFVEQRHVAACLSKMLPRIPPLELYFKSAQLIGHGASSVQKSQVRGMALKSQQEAVRMFREGECNLLIATSVAEEGLDFPACELVIRFDPIQHMVGYIQSRGRARQKAATFVVMVQDGQATHIERYRAFSESEPQLRLVYQTREDLPKPVQDDELEEGEEREEDPQDLAERERYVVPNTGAILTYNTSIGLLNHLCSLIPRDRFTPIHLPQYSGEFEATLQLPSSLPLPAEHLNFIGPMKRTKKEAKRAAAFMAVKRLHELGVFDDYLLPARSATGDNDDADGRPIGDVSQVPDMMDVVVRDPWSRGDKQWVHIVHIDGCPTAGLVTGSILPPGDLVVNGFYVNTGEAVLIEFDKEHEWHQRRSLEEFMRLGLWWCITGRGITLPLTCYLVPITHDIRIDWSAIYWANAHPYGIEDWSQVGEAHYGTLLMMCSKEHGRPLILKQIRTDITPMSVPPLGSREAAAKTYREYYIAKYTRKGVEPEIPEDGPCIEAVSFPRHTTTVYSLDGTYIPIPSMPSSYIFPQSLCRWAPISTELYRTFHVLPELTHRLTDLFRAHAVKFELGLPPIQDDLMVQALTLPSANAGFNNQRLETLGDSVLKVCTVVHLFNRFPHRHEGQLDILRRNSVSNRTLLARAKEVWLEKYLTSEPQTMRVWRHTLSGNADPHDPKPRRWVERRIPKRSLQDCMEASLGAGFATGGLAMALRVGTALGLGFGGTLLWPARYERLPESPVPVMFKEIQEILGYDFRCGHLLIEAVTHPSFRSPINSSYQRLEFMGDALLDLVVMQYLYNKFPTATSGQLSWARSRAVCAPALALVAVNVLGLHKPLLINNVELSMAISKYIPILEETTPEEIIHHGWKHDPPKAISDVLESILGAVLVDTHYDFEKTSVVVENVLCSLLKVLSPDMPRDPVSELMVWTARHGCMKVTFRKSQSQSTMKRNDSMSIIVHDFAVVGPIPAANISLAKGLAAERARQVMEDPESPYYLPKICDCKHHEEQIVHVAQEGEEAEETKRFDDETEAGFAALARVALAEVHPPGAELTNGDSTRHEDADEDDADIDGIPIADEDNMLAPEDFMNRLKSLYPLRSSLRGADAVLQNPWYIVAAVAYASSNRPEGVPAVFQHVLADLKKTQAQQQIFDEAAHKEQLLLARRVRESLLKGGLLCGYSRAINGFVALNEVMPEELRDKHTLRDQSVTMDEYVRNGEQLFRAMYRDTADKVQSLLDEIYPDMGWFSNTVGYGITYGATDVMTQVETSFVLVAALISMDTPRQIGWHLANAMHGGATREEAQAVRQISIEVAEKSGIKWRDGVPELS</sequence>
<dbReference type="GO" id="GO:0004525">
    <property type="term" value="F:ribonuclease III activity"/>
    <property type="evidence" value="ECO:0007669"/>
    <property type="project" value="InterPro"/>
</dbReference>
<dbReference type="Pfam" id="PF00270">
    <property type="entry name" value="DEAD"/>
    <property type="match status" value="1"/>
</dbReference>
<dbReference type="GO" id="GO:0030422">
    <property type="term" value="P:siRNA processing"/>
    <property type="evidence" value="ECO:0007669"/>
    <property type="project" value="TreeGrafter"/>
</dbReference>
<dbReference type="SMART" id="SM00490">
    <property type="entry name" value="HELICc"/>
    <property type="match status" value="1"/>
</dbReference>
<evidence type="ECO:0000256" key="3">
    <source>
        <dbReference type="ARBA" id="ARBA00022801"/>
    </source>
</evidence>
<keyword evidence="1" id="KW-0677">Repeat</keyword>
<feature type="compositionally biased region" description="Basic and acidic residues" evidence="7">
    <location>
        <begin position="514"/>
        <end position="523"/>
    </location>
</feature>
<dbReference type="PROSITE" id="PS50142">
    <property type="entry name" value="RNASE_3_2"/>
    <property type="match status" value="2"/>
</dbReference>
<evidence type="ECO:0000259" key="8">
    <source>
        <dbReference type="PROSITE" id="PS50142"/>
    </source>
</evidence>
<organism evidence="12 13">
    <name type="scientific">Phlebiopsis gigantea (strain 11061_1 CR5-6)</name>
    <name type="common">White-rot fungus</name>
    <name type="synonym">Peniophora gigantea</name>
    <dbReference type="NCBI Taxonomy" id="745531"/>
    <lineage>
        <taxon>Eukaryota</taxon>
        <taxon>Fungi</taxon>
        <taxon>Dikarya</taxon>
        <taxon>Basidiomycota</taxon>
        <taxon>Agaricomycotina</taxon>
        <taxon>Agaricomycetes</taxon>
        <taxon>Polyporales</taxon>
        <taxon>Phanerochaetaceae</taxon>
        <taxon>Phlebiopsis</taxon>
    </lineage>
</organism>
<dbReference type="SMART" id="SM00487">
    <property type="entry name" value="DEXDc"/>
    <property type="match status" value="1"/>
</dbReference>
<dbReference type="SUPFAM" id="SSF69118">
    <property type="entry name" value="AhpD-like"/>
    <property type="match status" value="1"/>
</dbReference>
<dbReference type="CDD" id="cd18034">
    <property type="entry name" value="DEXHc_dicer"/>
    <property type="match status" value="1"/>
</dbReference>
<protein>
    <recommendedName>
        <fullName evidence="14">Dicer-like protein 1</fullName>
    </recommendedName>
</protein>
<dbReference type="SUPFAM" id="SSF52540">
    <property type="entry name" value="P-loop containing nucleoside triphosphate hydrolases"/>
    <property type="match status" value="1"/>
</dbReference>
<feature type="compositionally biased region" description="Acidic residues" evidence="7">
    <location>
        <begin position="524"/>
        <end position="539"/>
    </location>
</feature>
<dbReference type="InterPro" id="IPR011545">
    <property type="entry name" value="DEAD/DEAH_box_helicase_dom"/>
</dbReference>
<gene>
    <name evidence="12" type="ORF">PHLGIDRAFT_28533</name>
</gene>
<dbReference type="GO" id="GO:0005524">
    <property type="term" value="F:ATP binding"/>
    <property type="evidence" value="ECO:0007669"/>
    <property type="project" value="UniProtKB-KW"/>
</dbReference>
<keyword evidence="2" id="KW-0547">Nucleotide-binding</keyword>
<dbReference type="STRING" id="745531.A0A0C3PSG4"/>
<evidence type="ECO:0000256" key="1">
    <source>
        <dbReference type="ARBA" id="ARBA00022737"/>
    </source>
</evidence>
<evidence type="ECO:0000259" key="10">
    <source>
        <dbReference type="PROSITE" id="PS51194"/>
    </source>
</evidence>
<dbReference type="OrthoDB" id="416741at2759"/>
<dbReference type="SUPFAM" id="SSF69065">
    <property type="entry name" value="RNase III domain-like"/>
    <property type="match status" value="2"/>
</dbReference>
<evidence type="ECO:0000313" key="12">
    <source>
        <dbReference type="EMBL" id="KIP10288.1"/>
    </source>
</evidence>
<dbReference type="InterPro" id="IPR014001">
    <property type="entry name" value="Helicase_ATP-bd"/>
</dbReference>
<evidence type="ECO:0000256" key="4">
    <source>
        <dbReference type="ARBA" id="ARBA00022806"/>
    </source>
</evidence>
<keyword evidence="5" id="KW-0067">ATP-binding</keyword>
<keyword evidence="4" id="KW-0347">Helicase</keyword>
<dbReference type="Pfam" id="PF00271">
    <property type="entry name" value="Helicase_C"/>
    <property type="match status" value="1"/>
</dbReference>
<comment type="similarity">
    <text evidence="6">Belongs to the helicase family. Dicer subfamily.</text>
</comment>
<feature type="compositionally biased region" description="Acidic residues" evidence="7">
    <location>
        <begin position="1425"/>
        <end position="1434"/>
    </location>
</feature>
<evidence type="ECO:0000259" key="11">
    <source>
        <dbReference type="PROSITE" id="PS51327"/>
    </source>
</evidence>
<dbReference type="InterPro" id="IPR000999">
    <property type="entry name" value="RNase_III_dom"/>
</dbReference>